<gene>
    <name evidence="1" type="ORF">LCGC14_1242350</name>
</gene>
<dbReference type="AlphaFoldDB" id="A0A0F9L5I5"/>
<reference evidence="1" key="1">
    <citation type="journal article" date="2015" name="Nature">
        <title>Complex archaea that bridge the gap between prokaryotes and eukaryotes.</title>
        <authorList>
            <person name="Spang A."/>
            <person name="Saw J.H."/>
            <person name="Jorgensen S.L."/>
            <person name="Zaremba-Niedzwiedzka K."/>
            <person name="Martijn J."/>
            <person name="Lind A.E."/>
            <person name="van Eijk R."/>
            <person name="Schleper C."/>
            <person name="Guy L."/>
            <person name="Ettema T.J."/>
        </authorList>
    </citation>
    <scope>NUCLEOTIDE SEQUENCE</scope>
</reference>
<comment type="caution">
    <text evidence="1">The sequence shown here is derived from an EMBL/GenBank/DDBJ whole genome shotgun (WGS) entry which is preliminary data.</text>
</comment>
<accession>A0A0F9L5I5</accession>
<evidence type="ECO:0000313" key="1">
    <source>
        <dbReference type="EMBL" id="KKM90069.1"/>
    </source>
</evidence>
<proteinExistence type="predicted"/>
<dbReference type="EMBL" id="LAZR01006725">
    <property type="protein sequence ID" value="KKM90069.1"/>
    <property type="molecule type" value="Genomic_DNA"/>
</dbReference>
<organism evidence="1">
    <name type="scientific">marine sediment metagenome</name>
    <dbReference type="NCBI Taxonomy" id="412755"/>
    <lineage>
        <taxon>unclassified sequences</taxon>
        <taxon>metagenomes</taxon>
        <taxon>ecological metagenomes</taxon>
    </lineage>
</organism>
<protein>
    <submittedName>
        <fullName evidence="1">Uncharacterized protein</fullName>
    </submittedName>
</protein>
<sequence>MFQTRMTKKDKLDIISEWFGKFPCTKFFKDYGGGCIVALWSEEEMLDLIEKRIEEEKRDWVKCDK</sequence>
<name>A0A0F9L5I5_9ZZZZ</name>